<dbReference type="AlphaFoldDB" id="A0A8S1LCL2"/>
<protein>
    <submittedName>
        <fullName evidence="1">Uncharacterized protein</fullName>
    </submittedName>
</protein>
<evidence type="ECO:0000313" key="1">
    <source>
        <dbReference type="EMBL" id="CAD8064689.1"/>
    </source>
</evidence>
<dbReference type="Proteomes" id="UP000692954">
    <property type="component" value="Unassembled WGS sequence"/>
</dbReference>
<sequence length="112" mass="13511">MRQQFQSKSLLTQNDFYNFSTKSEYLDRFSNIISILKIQTTFQYLQLKKTDLQFEEISVQLKNYTSKSKVFLIKPQYNTHYHIQEDLSQFSKKLYQQSNLALENVQLRINLK</sequence>
<reference evidence="1" key="1">
    <citation type="submission" date="2021-01" db="EMBL/GenBank/DDBJ databases">
        <authorList>
            <consortium name="Genoscope - CEA"/>
            <person name="William W."/>
        </authorList>
    </citation>
    <scope>NUCLEOTIDE SEQUENCE</scope>
</reference>
<proteinExistence type="predicted"/>
<comment type="caution">
    <text evidence="1">The sequence shown here is derived from an EMBL/GenBank/DDBJ whole genome shotgun (WGS) entry which is preliminary data.</text>
</comment>
<keyword evidence="2" id="KW-1185">Reference proteome</keyword>
<name>A0A8S1LCL2_9CILI</name>
<dbReference type="EMBL" id="CAJJDN010000019">
    <property type="protein sequence ID" value="CAD8064689.1"/>
    <property type="molecule type" value="Genomic_DNA"/>
</dbReference>
<evidence type="ECO:0000313" key="2">
    <source>
        <dbReference type="Proteomes" id="UP000692954"/>
    </source>
</evidence>
<gene>
    <name evidence="1" type="ORF">PSON_ATCC_30995.1.T0190243</name>
</gene>
<organism evidence="1 2">
    <name type="scientific">Paramecium sonneborni</name>
    <dbReference type="NCBI Taxonomy" id="65129"/>
    <lineage>
        <taxon>Eukaryota</taxon>
        <taxon>Sar</taxon>
        <taxon>Alveolata</taxon>
        <taxon>Ciliophora</taxon>
        <taxon>Intramacronucleata</taxon>
        <taxon>Oligohymenophorea</taxon>
        <taxon>Peniculida</taxon>
        <taxon>Parameciidae</taxon>
        <taxon>Paramecium</taxon>
    </lineage>
</organism>
<accession>A0A8S1LCL2</accession>